<dbReference type="AlphaFoldDB" id="A0AA91Q1H4"/>
<reference evidence="2 3" key="1">
    <citation type="submission" date="2017-04" db="EMBL/GenBank/DDBJ databases">
        <title>Draft genome of the yeast Clavispora lusitaniae type strain CBS 6936.</title>
        <authorList>
            <person name="Durrens P."/>
            <person name="Klopp C."/>
            <person name="Biteau N."/>
            <person name="Fitton-Ouhabi V."/>
            <person name="Dementhon K."/>
            <person name="Accoceberry I."/>
            <person name="Sherman D.J."/>
            <person name="Noel T."/>
        </authorList>
    </citation>
    <scope>NUCLEOTIDE SEQUENCE [LARGE SCALE GENOMIC DNA]</scope>
    <source>
        <strain evidence="2 3">CBS 6936</strain>
    </source>
</reference>
<protein>
    <submittedName>
        <fullName evidence="2">Uncharacterized protein</fullName>
    </submittedName>
</protein>
<gene>
    <name evidence="2" type="ORF">A9F13_04g00990</name>
</gene>
<proteinExistence type="predicted"/>
<dbReference type="EMBL" id="LYUB02000004">
    <property type="protein sequence ID" value="OVF09621.1"/>
    <property type="molecule type" value="Genomic_DNA"/>
</dbReference>
<name>A0AA91Q1H4_CLALS</name>
<organism evidence="2 3">
    <name type="scientific">Clavispora lusitaniae</name>
    <name type="common">Candida lusitaniae</name>
    <dbReference type="NCBI Taxonomy" id="36911"/>
    <lineage>
        <taxon>Eukaryota</taxon>
        <taxon>Fungi</taxon>
        <taxon>Dikarya</taxon>
        <taxon>Ascomycota</taxon>
        <taxon>Saccharomycotina</taxon>
        <taxon>Pichiomycetes</taxon>
        <taxon>Metschnikowiaceae</taxon>
        <taxon>Clavispora</taxon>
    </lineage>
</organism>
<dbReference type="KEGG" id="clus:A9F13_04g00990"/>
<accession>A0AA91Q1H4</accession>
<evidence type="ECO:0000313" key="2">
    <source>
        <dbReference type="EMBL" id="OVF09621.1"/>
    </source>
</evidence>
<comment type="caution">
    <text evidence="2">The sequence shown here is derived from an EMBL/GenBank/DDBJ whole genome shotgun (WGS) entry which is preliminary data.</text>
</comment>
<evidence type="ECO:0000256" key="1">
    <source>
        <dbReference type="SAM" id="MobiDB-lite"/>
    </source>
</evidence>
<feature type="region of interest" description="Disordered" evidence="1">
    <location>
        <begin position="63"/>
        <end position="93"/>
    </location>
</feature>
<evidence type="ECO:0000313" key="3">
    <source>
        <dbReference type="Proteomes" id="UP000195602"/>
    </source>
</evidence>
<dbReference type="Proteomes" id="UP000195602">
    <property type="component" value="Unassembled WGS sequence"/>
</dbReference>
<sequence length="119" mass="12413">MHPSTASVSDYSGYSWDSRPWTAGDGSIAFANGDKSGFAVLRRNSALFRPPWTQFRCSDHVTATSPARGRKPGPTAPVHVAPSPTASRGWDVGKPIGKGVGVSAGLVTGSCHRVLSPGH</sequence>